<evidence type="ECO:0000313" key="2">
    <source>
        <dbReference type="Proteomes" id="UP000001940"/>
    </source>
</evidence>
<keyword evidence="2" id="KW-1185">Reference proteome</keyword>
<dbReference type="WormBase" id="Y53C10A.25">
    <property type="protein sequence ID" value="CE54210"/>
    <property type="gene ID" value="WBGene00306076"/>
</dbReference>
<organism evidence="1 2">
    <name type="scientific">Caenorhabditis elegans</name>
    <dbReference type="NCBI Taxonomy" id="6239"/>
    <lineage>
        <taxon>Eukaryota</taxon>
        <taxon>Metazoa</taxon>
        <taxon>Ecdysozoa</taxon>
        <taxon>Nematoda</taxon>
        <taxon>Chromadorea</taxon>
        <taxon>Rhabditida</taxon>
        <taxon>Rhabditina</taxon>
        <taxon>Rhabditomorpha</taxon>
        <taxon>Rhabditoidea</taxon>
        <taxon>Rhabditidae</taxon>
        <taxon>Peloderinae</taxon>
        <taxon>Caenorhabditis</taxon>
    </lineage>
</organism>
<proteinExistence type="predicted"/>
<sequence>MKLRSTLFSNKIVVDSTRYKFRKLVINDSRCLIGWSEIPNEEIGSGKEFAFNYFRNKNYGSLFAYILTNCDIGQLQVRQSLLDDDLKVMEEIDPKRMKINSLEVCINENMTVLLLEKAWNVEVVIIPFIGGRAFEVTTAHVFPLFVRIKINF</sequence>
<evidence type="ECO:0000313" key="3">
    <source>
        <dbReference type="WormBase" id="Y53C10A.25"/>
    </source>
</evidence>
<dbReference type="AGR" id="WB:WBGene00306076"/>
<accession>A0A6J5KFG2</accession>
<gene>
    <name evidence="1" type="ORF">CELE_Y53C10A.25</name>
    <name evidence="1 3" type="ORF">Y53C10A.25</name>
</gene>
<dbReference type="EMBL" id="BX284601">
    <property type="protein sequence ID" value="CAB4116447.1"/>
    <property type="molecule type" value="Genomic_DNA"/>
</dbReference>
<evidence type="ECO:0000313" key="1">
    <source>
        <dbReference type="EMBL" id="CAB4116447.1"/>
    </source>
</evidence>
<dbReference type="InParanoid" id="A0A6J5KFG2"/>
<protein>
    <submittedName>
        <fullName evidence="1">FTH domain-containing protein</fullName>
    </submittedName>
</protein>
<name>A0A6J5KFG2_CAEEL</name>
<reference evidence="1 2" key="1">
    <citation type="journal article" date="1998" name="Science">
        <title>Genome sequence of the nematode C. elegans: a platform for investigating biology.</title>
        <authorList>
            <consortium name="The C. elegans sequencing consortium"/>
            <person name="Sulson J.E."/>
            <person name="Waterston R."/>
        </authorList>
    </citation>
    <scope>NUCLEOTIDE SEQUENCE [LARGE SCALE GENOMIC DNA]</scope>
    <source>
        <strain evidence="1 2">Bristol N2</strain>
    </source>
</reference>
<dbReference type="Proteomes" id="UP000001940">
    <property type="component" value="Chromosome I"/>
</dbReference>
<dbReference type="AlphaFoldDB" id="A0A6J5KFG2"/>